<gene>
    <name evidence="1" type="ORF">K503DRAFT_784976</name>
</gene>
<accession>A0A1B7MSK7</accession>
<dbReference type="Proteomes" id="UP000092154">
    <property type="component" value="Unassembled WGS sequence"/>
</dbReference>
<keyword evidence="2" id="KW-1185">Reference proteome</keyword>
<dbReference type="InParanoid" id="A0A1B7MSK7"/>
<dbReference type="EMBL" id="KV448486">
    <property type="protein sequence ID" value="OAX35583.1"/>
    <property type="molecule type" value="Genomic_DNA"/>
</dbReference>
<name>A0A1B7MSK7_9AGAM</name>
<dbReference type="AlphaFoldDB" id="A0A1B7MSK7"/>
<evidence type="ECO:0000313" key="1">
    <source>
        <dbReference type="EMBL" id="OAX35583.1"/>
    </source>
</evidence>
<sequence>MLIAPLGVLDPTSYRALLAGSLLPAAHRRYKNYLLDSITTQTRCDANFETHGISRTAGTAESSQFKSYIPTAYLALEKLNDLTMMSHPGSCLPYAQALVQRDCSRCSRDATTGKSGCGAANDKCTARASLTWRALAAPGLDEEGVQDVEDA</sequence>
<proteinExistence type="predicted"/>
<reference evidence="1 2" key="1">
    <citation type="submission" date="2016-06" db="EMBL/GenBank/DDBJ databases">
        <title>Comparative genomics of the ectomycorrhizal sister species Rhizopogon vinicolor and Rhizopogon vesiculosus (Basidiomycota: Boletales) reveals a divergence of the mating type B locus.</title>
        <authorList>
            <consortium name="DOE Joint Genome Institute"/>
            <person name="Mujic A.B."/>
            <person name="Kuo A."/>
            <person name="Tritt A."/>
            <person name="Lipzen A."/>
            <person name="Chen C."/>
            <person name="Johnson J."/>
            <person name="Sharma A."/>
            <person name="Barry K."/>
            <person name="Grigoriev I.V."/>
            <person name="Spatafora J.W."/>
        </authorList>
    </citation>
    <scope>NUCLEOTIDE SEQUENCE [LARGE SCALE GENOMIC DNA]</scope>
    <source>
        <strain evidence="1 2">AM-OR11-026</strain>
    </source>
</reference>
<organism evidence="1 2">
    <name type="scientific">Rhizopogon vinicolor AM-OR11-026</name>
    <dbReference type="NCBI Taxonomy" id="1314800"/>
    <lineage>
        <taxon>Eukaryota</taxon>
        <taxon>Fungi</taxon>
        <taxon>Dikarya</taxon>
        <taxon>Basidiomycota</taxon>
        <taxon>Agaricomycotina</taxon>
        <taxon>Agaricomycetes</taxon>
        <taxon>Agaricomycetidae</taxon>
        <taxon>Boletales</taxon>
        <taxon>Suillineae</taxon>
        <taxon>Rhizopogonaceae</taxon>
        <taxon>Rhizopogon</taxon>
    </lineage>
</organism>
<protein>
    <submittedName>
        <fullName evidence="1">Uncharacterized protein</fullName>
    </submittedName>
</protein>
<evidence type="ECO:0000313" key="2">
    <source>
        <dbReference type="Proteomes" id="UP000092154"/>
    </source>
</evidence>